<sequence>MFCCSSFKQFFCKGLIREGHLASVHSKEENEFIVTLIKKAANSDRQVWIGGSDCYKDQNFVWTDGSEWDFENWQEDKDGGKGNTFPFPFPLLTRFPRRPWTRRFPPHPQNFHVFIPHIHKAQEPCIRLNFKQPGVWDDIRCEIRLPFVCKYEGGSNLVG</sequence>
<dbReference type="InParanoid" id="M3XL20"/>
<dbReference type="InterPro" id="IPR016186">
    <property type="entry name" value="C-type_lectin-like/link_sf"/>
</dbReference>
<keyword evidence="4" id="KW-1185">Reference proteome</keyword>
<name>M3XL20_LATCH</name>
<reference evidence="3" key="2">
    <citation type="submission" date="2025-08" db="UniProtKB">
        <authorList>
            <consortium name="Ensembl"/>
        </authorList>
    </citation>
    <scope>IDENTIFICATION</scope>
</reference>
<evidence type="ECO:0000313" key="3">
    <source>
        <dbReference type="Ensembl" id="ENSLACP00000023426.1"/>
    </source>
</evidence>
<dbReference type="PROSITE" id="PS50041">
    <property type="entry name" value="C_TYPE_LECTIN_2"/>
    <property type="match status" value="1"/>
</dbReference>
<dbReference type="CDD" id="cd00037">
    <property type="entry name" value="CLECT"/>
    <property type="match status" value="1"/>
</dbReference>
<proteinExistence type="predicted"/>
<dbReference type="HOGENOM" id="CLU_1660124_0_0_1"/>
<dbReference type="InterPro" id="IPR050111">
    <property type="entry name" value="C-type_lectin/snaclec_domain"/>
</dbReference>
<dbReference type="Pfam" id="PF00059">
    <property type="entry name" value="Lectin_C"/>
    <property type="match status" value="1"/>
</dbReference>
<organism evidence="3 4">
    <name type="scientific">Latimeria chalumnae</name>
    <name type="common">Coelacanth</name>
    <dbReference type="NCBI Taxonomy" id="7897"/>
    <lineage>
        <taxon>Eukaryota</taxon>
        <taxon>Metazoa</taxon>
        <taxon>Chordata</taxon>
        <taxon>Craniata</taxon>
        <taxon>Vertebrata</taxon>
        <taxon>Euteleostomi</taxon>
        <taxon>Coelacanthiformes</taxon>
        <taxon>Coelacanthidae</taxon>
        <taxon>Latimeria</taxon>
    </lineage>
</organism>
<reference evidence="4" key="1">
    <citation type="submission" date="2011-08" db="EMBL/GenBank/DDBJ databases">
        <title>The draft genome of Latimeria chalumnae.</title>
        <authorList>
            <person name="Di Palma F."/>
            <person name="Alfoldi J."/>
            <person name="Johnson J."/>
            <person name="Berlin A."/>
            <person name="Gnerre S."/>
            <person name="Jaffe D."/>
            <person name="MacCallum I."/>
            <person name="Young S."/>
            <person name="Walker B.J."/>
            <person name="Lander E."/>
            <person name="Lindblad-Toh K."/>
        </authorList>
    </citation>
    <scope>NUCLEOTIDE SEQUENCE [LARGE SCALE GENOMIC DNA]</scope>
    <source>
        <strain evidence="4">Wild caught</strain>
    </source>
</reference>
<evidence type="ECO:0000256" key="1">
    <source>
        <dbReference type="ARBA" id="ARBA00023157"/>
    </source>
</evidence>
<evidence type="ECO:0000259" key="2">
    <source>
        <dbReference type="PROSITE" id="PS50041"/>
    </source>
</evidence>
<dbReference type="AlphaFoldDB" id="M3XL20"/>
<reference evidence="3" key="3">
    <citation type="submission" date="2025-09" db="UniProtKB">
        <authorList>
            <consortium name="Ensembl"/>
        </authorList>
    </citation>
    <scope>IDENTIFICATION</scope>
</reference>
<dbReference type="EMBL" id="AFYH01265402">
    <property type="status" value="NOT_ANNOTATED_CDS"/>
    <property type="molecule type" value="Genomic_DNA"/>
</dbReference>
<dbReference type="InterPro" id="IPR018378">
    <property type="entry name" value="C-type_lectin_CS"/>
</dbReference>
<dbReference type="InterPro" id="IPR001304">
    <property type="entry name" value="C-type_lectin-like"/>
</dbReference>
<evidence type="ECO:0000313" key="4">
    <source>
        <dbReference type="Proteomes" id="UP000008672"/>
    </source>
</evidence>
<dbReference type="SMART" id="SM00034">
    <property type="entry name" value="CLECT"/>
    <property type="match status" value="1"/>
</dbReference>
<keyword evidence="1" id="KW-1015">Disulfide bond</keyword>
<dbReference type="Proteomes" id="UP000008672">
    <property type="component" value="Unassembled WGS sequence"/>
</dbReference>
<dbReference type="PANTHER" id="PTHR22803">
    <property type="entry name" value="MANNOSE, PHOSPHOLIPASE, LECTIN RECEPTOR RELATED"/>
    <property type="match status" value="1"/>
</dbReference>
<dbReference type="SUPFAM" id="SSF56436">
    <property type="entry name" value="C-type lectin-like"/>
    <property type="match status" value="1"/>
</dbReference>
<dbReference type="Bgee" id="ENSLACG00000022482">
    <property type="expression patterns" value="Expressed in pectoral fin and 3 other cell types or tissues"/>
</dbReference>
<dbReference type="PROSITE" id="PS00615">
    <property type="entry name" value="C_TYPE_LECTIN_1"/>
    <property type="match status" value="1"/>
</dbReference>
<protein>
    <recommendedName>
        <fullName evidence="2">C-type lectin domain-containing protein</fullName>
    </recommendedName>
</protein>
<feature type="domain" description="C-type lectin" evidence="2">
    <location>
        <begin position="11"/>
        <end position="150"/>
    </location>
</feature>
<dbReference type="Gene3D" id="3.10.100.10">
    <property type="entry name" value="Mannose-Binding Protein A, subunit A"/>
    <property type="match status" value="1"/>
</dbReference>
<dbReference type="Ensembl" id="ENSLACT00000026229.1">
    <property type="protein sequence ID" value="ENSLACP00000023426.1"/>
    <property type="gene ID" value="ENSLACG00000022482.1"/>
</dbReference>
<accession>M3XL20</accession>
<dbReference type="InterPro" id="IPR016187">
    <property type="entry name" value="CTDL_fold"/>
</dbReference>